<name>A0ABW2FW72_9ACTN</name>
<protein>
    <submittedName>
        <fullName evidence="1">Uncharacterized protein</fullName>
    </submittedName>
</protein>
<reference evidence="2" key="1">
    <citation type="journal article" date="2019" name="Int. J. Syst. Evol. Microbiol.">
        <title>The Global Catalogue of Microorganisms (GCM) 10K type strain sequencing project: providing services to taxonomists for standard genome sequencing and annotation.</title>
        <authorList>
            <consortium name="The Broad Institute Genomics Platform"/>
            <consortium name="The Broad Institute Genome Sequencing Center for Infectious Disease"/>
            <person name="Wu L."/>
            <person name="Ma J."/>
        </authorList>
    </citation>
    <scope>NUCLEOTIDE SEQUENCE [LARGE SCALE GENOMIC DNA]</scope>
    <source>
        <strain evidence="2">CGMCC 1.12859</strain>
    </source>
</reference>
<evidence type="ECO:0000313" key="1">
    <source>
        <dbReference type="EMBL" id="MFC7181491.1"/>
    </source>
</evidence>
<organism evidence="1 2">
    <name type="scientific">Kitasatospora paranensis</name>
    <dbReference type="NCBI Taxonomy" id="258053"/>
    <lineage>
        <taxon>Bacteria</taxon>
        <taxon>Bacillati</taxon>
        <taxon>Actinomycetota</taxon>
        <taxon>Actinomycetes</taxon>
        <taxon>Kitasatosporales</taxon>
        <taxon>Streptomycetaceae</taxon>
        <taxon>Kitasatospora</taxon>
    </lineage>
</organism>
<dbReference type="RefSeq" id="WP_345703798.1">
    <property type="nucleotide sequence ID" value="NZ_BAABKV010000001.1"/>
</dbReference>
<sequence length="313" mass="34344">MDELETGGTVVQAAGGNTCSLKFKAFVLDGFVRDAFAGATVGTAIGYNASEARRALKSEKAQAKAKPGPVSVALDYPLVRTGRSRDDIVRRVEEVTGRPWKRSNCWFCTYSLSCGSMPEHLVRLREEPAAAARAMRLEYVSMALNENGSLYPNKEPLHTQVAADGSIEALGEFEALLNDPGQDWALYRVRRVYTAGRIEACREKHLDDCIEPACRDRALKGTPWRSLTVVASGTRAACAGRLQEEAAEAGGALERDQRHGVPIQRLYMRRLPNPMRFGAAEEFLVCAPATAVEKARRNFPKVWHRVAVLGLPA</sequence>
<comment type="caution">
    <text evidence="1">The sequence shown here is derived from an EMBL/GenBank/DDBJ whole genome shotgun (WGS) entry which is preliminary data.</text>
</comment>
<keyword evidence="2" id="KW-1185">Reference proteome</keyword>
<dbReference type="Proteomes" id="UP001596435">
    <property type="component" value="Unassembled WGS sequence"/>
</dbReference>
<gene>
    <name evidence="1" type="ORF">ACFQMG_18225</name>
</gene>
<evidence type="ECO:0000313" key="2">
    <source>
        <dbReference type="Proteomes" id="UP001596435"/>
    </source>
</evidence>
<accession>A0ABW2FW72</accession>
<dbReference type="EMBL" id="JBHTAJ010000032">
    <property type="protein sequence ID" value="MFC7181491.1"/>
    <property type="molecule type" value="Genomic_DNA"/>
</dbReference>
<proteinExistence type="predicted"/>